<evidence type="ECO:0000313" key="2">
    <source>
        <dbReference type="EMBL" id="VGO13115.1"/>
    </source>
</evidence>
<sequence>MPARKNQILMSIAVLAAIAWLFRPNRDHAGATAETPPAIAKRTELKSIRPEAVPEPVEEMEPLPPSVDARSPAEEEAQPEQADELEGPEVSAEAATEPILHLLPDWMLESGDMRRERIQIAGHWVDRVRSRYAWPNGSLVEVEVSDLGSDAREEHFKALGFDFDLREEATNGTLRLAMDGADIISNLEYSEDDGSGHVQYIVSGRYLMEVQIQSLPQECFQTLEDRDRLLETLQQHASEQTAK</sequence>
<accession>A0A6C2TZT1</accession>
<organism evidence="2 3">
    <name type="scientific">Pontiella desulfatans</name>
    <dbReference type="NCBI Taxonomy" id="2750659"/>
    <lineage>
        <taxon>Bacteria</taxon>
        <taxon>Pseudomonadati</taxon>
        <taxon>Kiritimatiellota</taxon>
        <taxon>Kiritimatiellia</taxon>
        <taxon>Kiritimatiellales</taxon>
        <taxon>Pontiellaceae</taxon>
        <taxon>Pontiella</taxon>
    </lineage>
</organism>
<name>A0A6C2TZT1_PONDE</name>
<protein>
    <submittedName>
        <fullName evidence="2">Uncharacterized protein</fullName>
    </submittedName>
</protein>
<dbReference type="Proteomes" id="UP000366872">
    <property type="component" value="Unassembled WGS sequence"/>
</dbReference>
<keyword evidence="3" id="KW-1185">Reference proteome</keyword>
<evidence type="ECO:0000313" key="3">
    <source>
        <dbReference type="Proteomes" id="UP000366872"/>
    </source>
</evidence>
<evidence type="ECO:0000256" key="1">
    <source>
        <dbReference type="SAM" id="MobiDB-lite"/>
    </source>
</evidence>
<feature type="compositionally biased region" description="Acidic residues" evidence="1">
    <location>
        <begin position="74"/>
        <end position="87"/>
    </location>
</feature>
<feature type="region of interest" description="Disordered" evidence="1">
    <location>
        <begin position="28"/>
        <end position="94"/>
    </location>
</feature>
<gene>
    <name evidence="2" type="ORF">PDESU_01669</name>
</gene>
<proteinExistence type="predicted"/>
<dbReference type="AlphaFoldDB" id="A0A6C2TZT1"/>
<dbReference type="EMBL" id="CAAHFG010000001">
    <property type="protein sequence ID" value="VGO13115.1"/>
    <property type="molecule type" value="Genomic_DNA"/>
</dbReference>
<reference evidence="2 3" key="1">
    <citation type="submission" date="2019-04" db="EMBL/GenBank/DDBJ databases">
        <authorList>
            <person name="Van Vliet M D."/>
        </authorList>
    </citation>
    <scope>NUCLEOTIDE SEQUENCE [LARGE SCALE GENOMIC DNA]</scope>
    <source>
        <strain evidence="2 3">F1</strain>
    </source>
</reference>
<dbReference type="RefSeq" id="WP_136078723.1">
    <property type="nucleotide sequence ID" value="NZ_CAAHFG010000001.1"/>
</dbReference>